<evidence type="ECO:0000313" key="3">
    <source>
        <dbReference type="Proteomes" id="UP000030672"/>
    </source>
</evidence>
<name>A0A074WAM8_AURM1</name>
<dbReference type="EMBL" id="KL584824">
    <property type="protein sequence ID" value="KEQ66992.1"/>
    <property type="molecule type" value="Genomic_DNA"/>
</dbReference>
<dbReference type="HOGENOM" id="CLU_1927175_0_0_1"/>
<keyword evidence="3" id="KW-1185">Reference proteome</keyword>
<evidence type="ECO:0000313" key="2">
    <source>
        <dbReference type="EMBL" id="KEQ66992.1"/>
    </source>
</evidence>
<dbReference type="AlphaFoldDB" id="A0A074WAM8"/>
<dbReference type="Pfam" id="PF16761">
    <property type="entry name" value="Clr2_transil"/>
    <property type="match status" value="1"/>
</dbReference>
<evidence type="ECO:0000259" key="1">
    <source>
        <dbReference type="Pfam" id="PF16761"/>
    </source>
</evidence>
<gene>
    <name evidence="2" type="ORF">M437DRAFT_79654</name>
</gene>
<feature type="domain" description="Cryptic loci regulator 2 N-terminal" evidence="1">
    <location>
        <begin position="76"/>
        <end position="129"/>
    </location>
</feature>
<accession>A0A074WAM8</accession>
<proteinExistence type="predicted"/>
<reference evidence="2 3" key="1">
    <citation type="journal article" date="2014" name="BMC Genomics">
        <title>Genome sequencing of four Aureobasidium pullulans varieties: biotechnological potential, stress tolerance, and description of new species.</title>
        <authorList>
            <person name="Gostin Ar C."/>
            <person name="Ohm R.A."/>
            <person name="Kogej T."/>
            <person name="Sonjak S."/>
            <person name="Turk M."/>
            <person name="Zajc J."/>
            <person name="Zalar P."/>
            <person name="Grube M."/>
            <person name="Sun H."/>
            <person name="Han J."/>
            <person name="Sharma A."/>
            <person name="Chiniquy J."/>
            <person name="Ngan C.Y."/>
            <person name="Lipzen A."/>
            <person name="Barry K."/>
            <person name="Grigoriev I.V."/>
            <person name="Gunde-Cimerman N."/>
        </authorList>
    </citation>
    <scope>NUCLEOTIDE SEQUENCE [LARGE SCALE GENOMIC DNA]</scope>
    <source>
        <strain evidence="2 3">CBS 110374</strain>
    </source>
</reference>
<protein>
    <recommendedName>
        <fullName evidence="1">Cryptic loci regulator 2 N-terminal domain-containing protein</fullName>
    </recommendedName>
</protein>
<dbReference type="RefSeq" id="XP_040884015.1">
    <property type="nucleotide sequence ID" value="XM_041027221.1"/>
</dbReference>
<sequence>MATTKINLSAPIYGSDGTGIVPNNADERLEPAGELLSVVQQAFRRQLRKAGQQGDAMRAMFDIGEYGSVEFVGQMPVGYTHVRLDPDGRRDIRIYGHPSGKFFNSAAKFVPHVVFLLRLKVDPCECDLCGH</sequence>
<dbReference type="Proteomes" id="UP000030672">
    <property type="component" value="Unassembled WGS sequence"/>
</dbReference>
<dbReference type="GeneID" id="63920594"/>
<organism evidence="2 3">
    <name type="scientific">Aureobasidium melanogenum (strain CBS 110374)</name>
    <name type="common">Aureobasidium pullulans var. melanogenum</name>
    <dbReference type="NCBI Taxonomy" id="1043003"/>
    <lineage>
        <taxon>Eukaryota</taxon>
        <taxon>Fungi</taxon>
        <taxon>Dikarya</taxon>
        <taxon>Ascomycota</taxon>
        <taxon>Pezizomycotina</taxon>
        <taxon>Dothideomycetes</taxon>
        <taxon>Dothideomycetidae</taxon>
        <taxon>Dothideales</taxon>
        <taxon>Saccotheciaceae</taxon>
        <taxon>Aureobasidium</taxon>
    </lineage>
</organism>
<dbReference type="InterPro" id="IPR031915">
    <property type="entry name" value="Clr2_N"/>
</dbReference>